<keyword evidence="1" id="KW-0732">Signal</keyword>
<organism evidence="2 3">
    <name type="scientific">Leptospira yasudae</name>
    <dbReference type="NCBI Taxonomy" id="2202201"/>
    <lineage>
        <taxon>Bacteria</taxon>
        <taxon>Pseudomonadati</taxon>
        <taxon>Spirochaetota</taxon>
        <taxon>Spirochaetia</taxon>
        <taxon>Leptospirales</taxon>
        <taxon>Leptospiraceae</taxon>
        <taxon>Leptospira</taxon>
    </lineage>
</organism>
<dbReference type="EMBL" id="QHCR01000002">
    <property type="protein sequence ID" value="RHX81630.1"/>
    <property type="molecule type" value="Genomic_DNA"/>
</dbReference>
<feature type="chain" id="PRO_5047153055" description="Lipoprotein" evidence="1">
    <location>
        <begin position="21"/>
        <end position="99"/>
    </location>
</feature>
<accession>A0ABX9M738</accession>
<name>A0ABX9M738_9LEPT</name>
<comment type="caution">
    <text evidence="2">The sequence shown here is derived from an EMBL/GenBank/DDBJ whole genome shotgun (WGS) entry which is preliminary data.</text>
</comment>
<reference evidence="2 3" key="2">
    <citation type="journal article" date="2020" name="Int. J. Syst. Evol. Microbiol.">
        <title>Leptospira yasudae sp. nov. and Leptospira stimsonii sp. nov., two new species of the pathogenic group isolated from environmental sources.</title>
        <authorList>
            <person name="Casanovas-Massana A."/>
            <person name="Hamond C."/>
            <person name="Santos L.A."/>
            <person name="de Oliveira D."/>
            <person name="Hacker K.P."/>
            <person name="Balassiano I."/>
            <person name="Costa F."/>
            <person name="Medeiros M.A."/>
            <person name="Reis M.G."/>
            <person name="Ko A.I."/>
            <person name="Wunder E.A."/>
        </authorList>
    </citation>
    <scope>NUCLEOTIDE SEQUENCE [LARGE SCALE GENOMIC DNA]</scope>
    <source>
        <strain evidence="2 3">B21</strain>
    </source>
</reference>
<feature type="signal peptide" evidence="1">
    <location>
        <begin position="1"/>
        <end position="20"/>
    </location>
</feature>
<dbReference type="PROSITE" id="PS51257">
    <property type="entry name" value="PROKAR_LIPOPROTEIN"/>
    <property type="match status" value="1"/>
</dbReference>
<keyword evidence="3" id="KW-1185">Reference proteome</keyword>
<reference evidence="3" key="1">
    <citation type="submission" date="2018-05" db="EMBL/GenBank/DDBJ databases">
        <title>Leptospira yasudae sp. nov. and Leptospira stimsonii sp. nov., two pathogenic species of the genus Leptospira isolated from environmental sources.</title>
        <authorList>
            <person name="Casanovas-Massana A."/>
            <person name="Hamond C."/>
            <person name="Santos L.A."/>
            <person name="Hacker K.P."/>
            <person name="Balassiano I."/>
            <person name="Medeiros M.A."/>
            <person name="Reis M.G."/>
            <person name="Ko A.I."/>
            <person name="Wunder E.A."/>
        </authorList>
    </citation>
    <scope>NUCLEOTIDE SEQUENCE [LARGE SCALE GENOMIC DNA]</scope>
    <source>
        <strain evidence="3">B21</strain>
    </source>
</reference>
<gene>
    <name evidence="2" type="ORF">DLM77_06045</name>
</gene>
<proteinExistence type="predicted"/>
<evidence type="ECO:0000313" key="2">
    <source>
        <dbReference type="EMBL" id="RHX81630.1"/>
    </source>
</evidence>
<dbReference type="Proteomes" id="UP000285569">
    <property type="component" value="Unassembled WGS sequence"/>
</dbReference>
<sequence>MKLKILPLILLLLVSCVADSERVNCREELDSINFGRDMLLTLLLSDAGKGKVSEEQYSANKSVNFAYYYFLNEESLEKERRCEGNFFLKLFSPESKDFK</sequence>
<evidence type="ECO:0000313" key="3">
    <source>
        <dbReference type="Proteomes" id="UP000285569"/>
    </source>
</evidence>
<evidence type="ECO:0000256" key="1">
    <source>
        <dbReference type="SAM" id="SignalP"/>
    </source>
</evidence>
<protein>
    <recommendedName>
        <fullName evidence="4">Lipoprotein</fullName>
    </recommendedName>
</protein>
<dbReference type="RefSeq" id="WP_118955139.1">
    <property type="nucleotide sequence ID" value="NZ_QHCR01000002.1"/>
</dbReference>
<evidence type="ECO:0008006" key="4">
    <source>
        <dbReference type="Google" id="ProtNLM"/>
    </source>
</evidence>